<dbReference type="FunFam" id="3.90.70.80:FF:000019">
    <property type="entry name" value="Cysteine proteinases superfamily protein"/>
    <property type="match status" value="1"/>
</dbReference>
<dbReference type="OrthoDB" id="409956at2759"/>
<comment type="subcellular location">
    <subcellularLocation>
        <location evidence="3">Cytoplasm</location>
    </subcellularLocation>
</comment>
<dbReference type="GO" id="GO:0004843">
    <property type="term" value="F:cysteine-type deubiquitinase activity"/>
    <property type="evidence" value="ECO:0007669"/>
    <property type="project" value="UniProtKB-UniRule"/>
</dbReference>
<dbReference type="AlphaFoldDB" id="A0A9Q1KEA3"/>
<dbReference type="PROSITE" id="PS50802">
    <property type="entry name" value="OTU"/>
    <property type="match status" value="1"/>
</dbReference>
<dbReference type="PANTHER" id="PTHR13312">
    <property type="entry name" value="HIV-INDUCED PROTEIN-7-LIKE PROTEASE"/>
    <property type="match status" value="1"/>
</dbReference>
<sequence length="297" mass="33257">MIISKFLFTDVSTEIHPGIPLTNSDRRRSTLPHKLATSFPPLVRCLRLARPLSRKLCLQFLAKMESMAPTLSNDAILDQLRGGAAQFELVSFPVPSVSNLNSCVSVTHFLQNRCNSPFFARIGPSLGHSKTSSCTKKMEHYSVQKVAGDGRCMFRALVKGMARNKGITFTPRQEREEADELRTAVKEVICDNHEEHNQYEEAVIAITVDEPLKRYCQRIGRSDFWGGESELLVLSKLCHQPIIVYIPENELNNGTGGSGFIPIAEYGIEYCKGSGKTQPQKVVRLLYSGRNHYDLIV</sequence>
<reference evidence="5" key="1">
    <citation type="submission" date="2022-04" db="EMBL/GenBank/DDBJ databases">
        <title>Carnegiea gigantea Genome sequencing and assembly v2.</title>
        <authorList>
            <person name="Copetti D."/>
            <person name="Sanderson M.J."/>
            <person name="Burquez A."/>
            <person name="Wojciechowski M.F."/>
        </authorList>
    </citation>
    <scope>NUCLEOTIDE SEQUENCE</scope>
    <source>
        <strain evidence="5">SGP5-SGP5p</strain>
        <tissue evidence="5">Aerial part</tissue>
    </source>
</reference>
<evidence type="ECO:0000256" key="1">
    <source>
        <dbReference type="ARBA" id="ARBA00000707"/>
    </source>
</evidence>
<evidence type="ECO:0000259" key="4">
    <source>
        <dbReference type="PROSITE" id="PS50802"/>
    </source>
</evidence>
<dbReference type="Pfam" id="PF02338">
    <property type="entry name" value="OTU"/>
    <property type="match status" value="1"/>
</dbReference>
<dbReference type="Gene3D" id="3.90.70.80">
    <property type="match status" value="1"/>
</dbReference>
<dbReference type="InterPro" id="IPR038765">
    <property type="entry name" value="Papain-like_cys_pep_sf"/>
</dbReference>
<dbReference type="GO" id="GO:0036503">
    <property type="term" value="P:ERAD pathway"/>
    <property type="evidence" value="ECO:0007669"/>
    <property type="project" value="TreeGrafter"/>
</dbReference>
<keyword evidence="6" id="KW-1185">Reference proteome</keyword>
<keyword evidence="3" id="KW-0833">Ubl conjugation pathway</keyword>
<dbReference type="GO" id="GO:0016579">
    <property type="term" value="P:protein deubiquitination"/>
    <property type="evidence" value="ECO:0007669"/>
    <property type="project" value="TreeGrafter"/>
</dbReference>
<dbReference type="Proteomes" id="UP001153076">
    <property type="component" value="Unassembled WGS sequence"/>
</dbReference>
<organism evidence="5 6">
    <name type="scientific">Carnegiea gigantea</name>
    <dbReference type="NCBI Taxonomy" id="171969"/>
    <lineage>
        <taxon>Eukaryota</taxon>
        <taxon>Viridiplantae</taxon>
        <taxon>Streptophyta</taxon>
        <taxon>Embryophyta</taxon>
        <taxon>Tracheophyta</taxon>
        <taxon>Spermatophyta</taxon>
        <taxon>Magnoliopsida</taxon>
        <taxon>eudicotyledons</taxon>
        <taxon>Gunneridae</taxon>
        <taxon>Pentapetalae</taxon>
        <taxon>Caryophyllales</taxon>
        <taxon>Cactineae</taxon>
        <taxon>Cactaceae</taxon>
        <taxon>Cactoideae</taxon>
        <taxon>Echinocereeae</taxon>
        <taxon>Carnegiea</taxon>
    </lineage>
</organism>
<keyword evidence="3" id="KW-0963">Cytoplasm</keyword>
<dbReference type="EC" id="3.4.19.12" evidence="3"/>
<name>A0A9Q1KEA3_9CARY</name>
<protein>
    <recommendedName>
        <fullName evidence="3">Ubiquitin thioesterase OTU</fullName>
        <ecNumber evidence="3">3.4.19.12</ecNumber>
    </recommendedName>
</protein>
<feature type="domain" description="OTU" evidence="4">
    <location>
        <begin position="141"/>
        <end position="297"/>
    </location>
</feature>
<dbReference type="PANTHER" id="PTHR13312:SF3">
    <property type="entry name" value="OVARIAN TUMOR DOMAIN-CONTAINING DEUBIQUITINATING ENZYME 3"/>
    <property type="match status" value="1"/>
</dbReference>
<dbReference type="SUPFAM" id="SSF54001">
    <property type="entry name" value="Cysteine proteinases"/>
    <property type="match status" value="1"/>
</dbReference>
<comment type="catalytic activity">
    <reaction evidence="1 3">
        <text>Thiol-dependent hydrolysis of ester, thioester, amide, peptide and isopeptide bonds formed by the C-terminal Gly of ubiquitin (a 76-residue protein attached to proteins as an intracellular targeting signal).</text>
        <dbReference type="EC" id="3.4.19.12"/>
    </reaction>
</comment>
<dbReference type="EMBL" id="JAKOGI010000171">
    <property type="protein sequence ID" value="KAJ8441276.1"/>
    <property type="molecule type" value="Genomic_DNA"/>
</dbReference>
<dbReference type="GO" id="GO:0030968">
    <property type="term" value="P:endoplasmic reticulum unfolded protein response"/>
    <property type="evidence" value="ECO:0007669"/>
    <property type="project" value="TreeGrafter"/>
</dbReference>
<evidence type="ECO:0000313" key="5">
    <source>
        <dbReference type="EMBL" id="KAJ8441276.1"/>
    </source>
</evidence>
<keyword evidence="3" id="KW-0645">Protease</keyword>
<gene>
    <name evidence="5" type="ORF">Cgig2_013691</name>
</gene>
<keyword evidence="3" id="KW-0788">Thiol protease</keyword>
<evidence type="ECO:0000313" key="6">
    <source>
        <dbReference type="Proteomes" id="UP001153076"/>
    </source>
</evidence>
<comment type="function">
    <text evidence="3">Hydrolase that can remove conjugated ubiquitin from proteins and may therefore play an important regulatory role at the level of protein turnover by preventing degradation.</text>
</comment>
<evidence type="ECO:0000256" key="2">
    <source>
        <dbReference type="ARBA" id="ARBA00022801"/>
    </source>
</evidence>
<dbReference type="InterPro" id="IPR003323">
    <property type="entry name" value="OTU_dom"/>
</dbReference>
<comment type="caution">
    <text evidence="5">The sequence shown here is derived from an EMBL/GenBank/DDBJ whole genome shotgun (WGS) entry which is preliminary data.</text>
</comment>
<proteinExistence type="predicted"/>
<accession>A0A9Q1KEA3</accession>
<dbReference type="GO" id="GO:0005829">
    <property type="term" value="C:cytosol"/>
    <property type="evidence" value="ECO:0007669"/>
    <property type="project" value="TreeGrafter"/>
</dbReference>
<evidence type="ECO:0000256" key="3">
    <source>
        <dbReference type="RuleBase" id="RU367104"/>
    </source>
</evidence>
<dbReference type="CDD" id="cd22759">
    <property type="entry name" value="OTU_plant_OTU3-like"/>
    <property type="match status" value="1"/>
</dbReference>
<dbReference type="GO" id="GO:0005634">
    <property type="term" value="C:nucleus"/>
    <property type="evidence" value="ECO:0007669"/>
    <property type="project" value="TreeGrafter"/>
</dbReference>
<keyword evidence="2 3" id="KW-0378">Hydrolase</keyword>